<protein>
    <submittedName>
        <fullName evidence="2">Uncharacterized protein</fullName>
    </submittedName>
</protein>
<sequence>MRDTLGTVMSIPRGAQAGRSINVSQRWTAGVRAEATDHPPIQRPEAEIDRPFSVTACDSGSVGAGWIMSPEAPGTQVRSACGTCGGGGRKEENPDQPPQKFLGIRTRRHPPRLRTGRTDGLPARGRPKRPHVTDDTWGPPAPDMRAERYRTADTVR</sequence>
<feature type="compositionally biased region" description="Basic and acidic residues" evidence="1">
    <location>
        <begin position="144"/>
        <end position="156"/>
    </location>
</feature>
<keyword evidence="3" id="KW-1185">Reference proteome</keyword>
<name>A0ABQ1CQB4_STRDI</name>
<gene>
    <name evidence="2" type="ORF">Sdia_31020</name>
</gene>
<accession>A0ABQ1CQB4</accession>
<organism evidence="2 3">
    <name type="scientific">Streptomyces diastaticus subsp. diastaticus</name>
    <dbReference type="NCBI Taxonomy" id="68040"/>
    <lineage>
        <taxon>Bacteria</taxon>
        <taxon>Bacillati</taxon>
        <taxon>Actinomycetota</taxon>
        <taxon>Actinomycetes</taxon>
        <taxon>Kitasatosporales</taxon>
        <taxon>Streptomycetaceae</taxon>
        <taxon>Streptomyces</taxon>
        <taxon>Streptomyces diastaticus group</taxon>
    </lineage>
</organism>
<dbReference type="EMBL" id="BLLN01000003">
    <property type="protein sequence ID" value="GFH72334.1"/>
    <property type="molecule type" value="Genomic_DNA"/>
</dbReference>
<reference evidence="2 3" key="1">
    <citation type="submission" date="2020-02" db="EMBL/GenBank/DDBJ databases">
        <title>Whole genome shotgun sequence of Streptomyces diastaticus subsp. diastaticus NBRC 13412.</title>
        <authorList>
            <person name="Ichikawa N."/>
            <person name="Komaki H."/>
            <person name="Tamura T."/>
        </authorList>
    </citation>
    <scope>NUCLEOTIDE SEQUENCE [LARGE SCALE GENOMIC DNA]</scope>
    <source>
        <strain evidence="2 3">NBRC 13412</strain>
    </source>
</reference>
<evidence type="ECO:0000313" key="3">
    <source>
        <dbReference type="Proteomes" id="UP000472710"/>
    </source>
</evidence>
<dbReference type="Proteomes" id="UP000472710">
    <property type="component" value="Unassembled WGS sequence"/>
</dbReference>
<feature type="compositionally biased region" description="Basic residues" evidence="1">
    <location>
        <begin position="105"/>
        <end position="115"/>
    </location>
</feature>
<feature type="region of interest" description="Disordered" evidence="1">
    <location>
        <begin position="65"/>
        <end position="156"/>
    </location>
</feature>
<comment type="caution">
    <text evidence="2">The sequence shown here is derived from an EMBL/GenBank/DDBJ whole genome shotgun (WGS) entry which is preliminary data.</text>
</comment>
<evidence type="ECO:0000313" key="2">
    <source>
        <dbReference type="EMBL" id="GFH72334.1"/>
    </source>
</evidence>
<evidence type="ECO:0000256" key="1">
    <source>
        <dbReference type="SAM" id="MobiDB-lite"/>
    </source>
</evidence>
<proteinExistence type="predicted"/>